<accession>A0A0H2REI0</accession>
<dbReference type="InParanoid" id="A0A0H2REI0"/>
<keyword evidence="2" id="KW-1185">Reference proteome</keyword>
<sequence>MDEKRCRRREEGHRSGLLASMLWFHSFLFPRCQSSLNAYRRSSSILFARSDLSTRLSSLFVDAQCIDHPRFIRLALGKFHLNTISRQLKTGRRVHLWPGDVVGAIKKETAFPRKPTSRSRLLVVFLRSNEKRGGI</sequence>
<proteinExistence type="predicted"/>
<protein>
    <submittedName>
        <fullName evidence="1">Uncharacterized protein</fullName>
    </submittedName>
</protein>
<dbReference type="Proteomes" id="UP000053477">
    <property type="component" value="Unassembled WGS sequence"/>
</dbReference>
<evidence type="ECO:0000313" key="2">
    <source>
        <dbReference type="Proteomes" id="UP000053477"/>
    </source>
</evidence>
<reference evidence="1 2" key="1">
    <citation type="submission" date="2015-04" db="EMBL/GenBank/DDBJ databases">
        <title>Complete genome sequence of Schizopora paradoxa KUC8140, a cosmopolitan wood degrader in East Asia.</title>
        <authorList>
            <consortium name="DOE Joint Genome Institute"/>
            <person name="Min B."/>
            <person name="Park H."/>
            <person name="Jang Y."/>
            <person name="Kim J.-J."/>
            <person name="Kim K.H."/>
            <person name="Pangilinan J."/>
            <person name="Lipzen A."/>
            <person name="Riley R."/>
            <person name="Grigoriev I.V."/>
            <person name="Spatafora J.W."/>
            <person name="Choi I.-G."/>
        </authorList>
    </citation>
    <scope>NUCLEOTIDE SEQUENCE [LARGE SCALE GENOMIC DNA]</scope>
    <source>
        <strain evidence="1 2">KUC8140</strain>
    </source>
</reference>
<gene>
    <name evidence="1" type="ORF">SCHPADRAFT_526812</name>
</gene>
<dbReference type="AlphaFoldDB" id="A0A0H2REI0"/>
<name>A0A0H2REI0_9AGAM</name>
<organism evidence="1 2">
    <name type="scientific">Schizopora paradoxa</name>
    <dbReference type="NCBI Taxonomy" id="27342"/>
    <lineage>
        <taxon>Eukaryota</taxon>
        <taxon>Fungi</taxon>
        <taxon>Dikarya</taxon>
        <taxon>Basidiomycota</taxon>
        <taxon>Agaricomycotina</taxon>
        <taxon>Agaricomycetes</taxon>
        <taxon>Hymenochaetales</taxon>
        <taxon>Schizoporaceae</taxon>
        <taxon>Schizopora</taxon>
    </lineage>
</organism>
<evidence type="ECO:0000313" key="1">
    <source>
        <dbReference type="EMBL" id="KLO10270.1"/>
    </source>
</evidence>
<dbReference type="EMBL" id="KQ086031">
    <property type="protein sequence ID" value="KLO10270.1"/>
    <property type="molecule type" value="Genomic_DNA"/>
</dbReference>